<dbReference type="GO" id="GO:0004817">
    <property type="term" value="F:cysteine-tRNA ligase activity"/>
    <property type="evidence" value="ECO:0007669"/>
    <property type="project" value="UniProtKB-EC"/>
</dbReference>
<dbReference type="EC" id="6.1.1.16" evidence="12"/>
<dbReference type="PANTHER" id="PTHR10890:SF3">
    <property type="entry name" value="CYSTEINE--TRNA LIGASE, CYTOPLASMIC"/>
    <property type="match status" value="1"/>
</dbReference>
<dbReference type="SUPFAM" id="SSF47323">
    <property type="entry name" value="Anticodon-binding domain of a subclass of class I aminoacyl-tRNA synthetases"/>
    <property type="match status" value="1"/>
</dbReference>
<dbReference type="InterPro" id="IPR015803">
    <property type="entry name" value="Cys-tRNA-ligase"/>
</dbReference>
<evidence type="ECO:0000256" key="10">
    <source>
        <dbReference type="ARBA" id="ARBA00022917"/>
    </source>
</evidence>
<keyword evidence="4 12" id="KW-0963">Cytoplasm</keyword>
<keyword evidence="11 12" id="KW-0030">Aminoacyl-tRNA synthetase</keyword>
<evidence type="ECO:0000256" key="6">
    <source>
        <dbReference type="ARBA" id="ARBA00022723"/>
    </source>
</evidence>
<dbReference type="SUPFAM" id="SSF52374">
    <property type="entry name" value="Nucleotidylyl transferase"/>
    <property type="match status" value="1"/>
</dbReference>
<protein>
    <recommendedName>
        <fullName evidence="12">Cysteine--tRNA ligase</fullName>
        <ecNumber evidence="12">6.1.1.16</ecNumber>
    </recommendedName>
    <alternativeName>
        <fullName evidence="12">Cysteinyl-tRNA synthetase</fullName>
        <shortName evidence="12">CysRS</shortName>
    </alternativeName>
</protein>
<feature type="short sequence motif" description="'HIGH' region" evidence="12">
    <location>
        <begin position="32"/>
        <end position="42"/>
    </location>
</feature>
<gene>
    <name evidence="12 14" type="primary">cysS</name>
    <name evidence="14" type="ORF">O2N63_16630</name>
</gene>
<reference evidence="14 15" key="1">
    <citation type="submission" date="2023-01" db="EMBL/GenBank/DDBJ databases">
        <authorList>
            <person name="Yoon J.-W."/>
        </authorList>
    </citation>
    <scope>NUCLEOTIDE SEQUENCE [LARGE SCALE GENOMIC DNA]</scope>
    <source>
        <strain evidence="14 15">KMU-50</strain>
    </source>
</reference>
<keyword evidence="8 12" id="KW-0862">Zinc</keyword>
<dbReference type="NCBIfam" id="TIGR00435">
    <property type="entry name" value="cysS"/>
    <property type="match status" value="1"/>
</dbReference>
<dbReference type="Pfam" id="PF01406">
    <property type="entry name" value="tRNA-synt_1e"/>
    <property type="match status" value="1"/>
</dbReference>
<dbReference type="RefSeq" id="WP_271055429.1">
    <property type="nucleotide sequence ID" value="NZ_JAQIIO010000014.1"/>
</dbReference>
<evidence type="ECO:0000313" key="14">
    <source>
        <dbReference type="EMBL" id="MDA5095719.1"/>
    </source>
</evidence>
<comment type="cofactor">
    <cofactor evidence="12">
        <name>Zn(2+)</name>
        <dbReference type="ChEBI" id="CHEBI:29105"/>
    </cofactor>
    <text evidence="12">Binds 1 zinc ion per subunit.</text>
</comment>
<evidence type="ECO:0000256" key="8">
    <source>
        <dbReference type="ARBA" id="ARBA00022833"/>
    </source>
</evidence>
<comment type="subunit">
    <text evidence="3 12">Monomer.</text>
</comment>
<dbReference type="SMART" id="SM00840">
    <property type="entry name" value="DALR_2"/>
    <property type="match status" value="1"/>
</dbReference>
<dbReference type="InterPro" id="IPR015273">
    <property type="entry name" value="Cys-tRNA-synt_Ia_DALR"/>
</dbReference>
<keyword evidence="5 12" id="KW-0436">Ligase</keyword>
<comment type="catalytic activity">
    <reaction evidence="12">
        <text>tRNA(Cys) + L-cysteine + ATP = L-cysteinyl-tRNA(Cys) + AMP + diphosphate</text>
        <dbReference type="Rhea" id="RHEA:17773"/>
        <dbReference type="Rhea" id="RHEA-COMP:9661"/>
        <dbReference type="Rhea" id="RHEA-COMP:9679"/>
        <dbReference type="ChEBI" id="CHEBI:30616"/>
        <dbReference type="ChEBI" id="CHEBI:33019"/>
        <dbReference type="ChEBI" id="CHEBI:35235"/>
        <dbReference type="ChEBI" id="CHEBI:78442"/>
        <dbReference type="ChEBI" id="CHEBI:78517"/>
        <dbReference type="ChEBI" id="CHEBI:456215"/>
        <dbReference type="EC" id="6.1.1.16"/>
    </reaction>
</comment>
<evidence type="ECO:0000259" key="13">
    <source>
        <dbReference type="SMART" id="SM00840"/>
    </source>
</evidence>
<dbReference type="Proteomes" id="UP001528040">
    <property type="component" value="Unassembled WGS sequence"/>
</dbReference>
<comment type="subcellular location">
    <subcellularLocation>
        <location evidence="1 12">Cytoplasm</location>
    </subcellularLocation>
</comment>
<accession>A0ABT4W5Q7</accession>
<dbReference type="Gene3D" id="1.20.120.1910">
    <property type="entry name" value="Cysteine-tRNA ligase, C-terminal anti-codon recognition domain"/>
    <property type="match status" value="1"/>
</dbReference>
<keyword evidence="10 12" id="KW-0648">Protein biosynthesis</keyword>
<evidence type="ECO:0000256" key="11">
    <source>
        <dbReference type="ARBA" id="ARBA00023146"/>
    </source>
</evidence>
<dbReference type="PANTHER" id="PTHR10890">
    <property type="entry name" value="CYSTEINYL-TRNA SYNTHETASE"/>
    <property type="match status" value="1"/>
</dbReference>
<evidence type="ECO:0000256" key="1">
    <source>
        <dbReference type="ARBA" id="ARBA00004496"/>
    </source>
</evidence>
<evidence type="ECO:0000256" key="5">
    <source>
        <dbReference type="ARBA" id="ARBA00022598"/>
    </source>
</evidence>
<keyword evidence="6 12" id="KW-0479">Metal-binding</keyword>
<dbReference type="InterPro" id="IPR024909">
    <property type="entry name" value="Cys-tRNA/MSH_ligase"/>
</dbReference>
<feature type="binding site" evidence="12">
    <location>
        <position position="254"/>
    </location>
    <ligand>
        <name>Zn(2+)</name>
        <dbReference type="ChEBI" id="CHEBI:29105"/>
    </ligand>
</feature>
<dbReference type="InterPro" id="IPR032678">
    <property type="entry name" value="tRNA-synt_1_cat_dom"/>
</dbReference>
<feature type="binding site" evidence="12">
    <location>
        <position position="30"/>
    </location>
    <ligand>
        <name>Zn(2+)</name>
        <dbReference type="ChEBI" id="CHEBI:29105"/>
    </ligand>
</feature>
<feature type="binding site" evidence="12">
    <location>
        <position position="225"/>
    </location>
    <ligand>
        <name>Zn(2+)</name>
        <dbReference type="ChEBI" id="CHEBI:29105"/>
    </ligand>
</feature>
<dbReference type="InterPro" id="IPR009080">
    <property type="entry name" value="tRNAsynth_Ia_anticodon-bd"/>
</dbReference>
<dbReference type="PRINTS" id="PR00983">
    <property type="entry name" value="TRNASYNTHCYS"/>
</dbReference>
<evidence type="ECO:0000256" key="4">
    <source>
        <dbReference type="ARBA" id="ARBA00022490"/>
    </source>
</evidence>
<keyword evidence="9 12" id="KW-0067">ATP-binding</keyword>
<dbReference type="HAMAP" id="MF_00041">
    <property type="entry name" value="Cys_tRNA_synth"/>
    <property type="match status" value="1"/>
</dbReference>
<feature type="binding site" evidence="12">
    <location>
        <position position="250"/>
    </location>
    <ligand>
        <name>Zn(2+)</name>
        <dbReference type="ChEBI" id="CHEBI:29105"/>
    </ligand>
</feature>
<comment type="caution">
    <text evidence="14">The sequence shown here is derived from an EMBL/GenBank/DDBJ whole genome shotgun (WGS) entry which is preliminary data.</text>
</comment>
<sequence>MTEIKIYNTKARAKEVFEPIDPKNVRLYVCGPTVYDRAHLGNARPVVVFDVLQRLLRHVYGAEHVTYVRNFTDVDDKINATALARKEAGVAGTLEELVHERSNETIDWYLHDMGALGAEEPDEMPRATEYIAPMISMIEELIAKGHAYEAEGHVLFAVESYKEYGALSGRSVDDMIAGARVEVAPYKRNPLDFVLWKPSSDELPGWDSPFGKAPGRGRPGWHIECSAMSLELLGASFDIHGGGNDLQFPHHENEIAQSKCAHPEGSFARYWMHNEMLQVEGKKMSKSLGNFFTVHDLLEQGVPGEVIRFVFLRTHYRKPMNWTEKKREEAEKTLRKWRQFAGGIVAMGGPDAQVVAALSDDLNTHAAITRLEELYKSADAHVFRKSAELLGLLTPELGQWFDGNSAPEADELVEYAISLRTEAKLAKDFARADAMRDLLLSAGVIVKDTPEGVTWEKTSNFDASKLEGI</sequence>
<dbReference type="Gene3D" id="3.40.50.620">
    <property type="entry name" value="HUPs"/>
    <property type="match status" value="1"/>
</dbReference>
<organism evidence="14 15">
    <name type="scientific">Aliiroseovarius salicola</name>
    <dbReference type="NCBI Taxonomy" id="3009082"/>
    <lineage>
        <taxon>Bacteria</taxon>
        <taxon>Pseudomonadati</taxon>
        <taxon>Pseudomonadota</taxon>
        <taxon>Alphaproteobacteria</taxon>
        <taxon>Rhodobacterales</taxon>
        <taxon>Paracoccaceae</taxon>
        <taxon>Aliiroseovarius</taxon>
    </lineage>
</organism>
<comment type="similarity">
    <text evidence="2 12">Belongs to the class-I aminoacyl-tRNA synthetase family.</text>
</comment>
<keyword evidence="15" id="KW-1185">Reference proteome</keyword>
<proteinExistence type="inferred from homology"/>
<keyword evidence="7 12" id="KW-0547">Nucleotide-binding</keyword>
<evidence type="ECO:0000256" key="9">
    <source>
        <dbReference type="ARBA" id="ARBA00022840"/>
    </source>
</evidence>
<feature type="binding site" evidence="12">
    <location>
        <position position="286"/>
    </location>
    <ligand>
        <name>ATP</name>
        <dbReference type="ChEBI" id="CHEBI:30616"/>
    </ligand>
</feature>
<feature type="short sequence motif" description="'KMSKS' region" evidence="12">
    <location>
        <begin position="283"/>
        <end position="287"/>
    </location>
</feature>
<dbReference type="EMBL" id="JAQIIO010000014">
    <property type="protein sequence ID" value="MDA5095719.1"/>
    <property type="molecule type" value="Genomic_DNA"/>
</dbReference>
<dbReference type="CDD" id="cd00672">
    <property type="entry name" value="CysRS_core"/>
    <property type="match status" value="1"/>
</dbReference>
<evidence type="ECO:0000256" key="3">
    <source>
        <dbReference type="ARBA" id="ARBA00011245"/>
    </source>
</evidence>
<evidence type="ECO:0000256" key="7">
    <source>
        <dbReference type="ARBA" id="ARBA00022741"/>
    </source>
</evidence>
<evidence type="ECO:0000313" key="15">
    <source>
        <dbReference type="Proteomes" id="UP001528040"/>
    </source>
</evidence>
<evidence type="ECO:0000256" key="12">
    <source>
        <dbReference type="HAMAP-Rule" id="MF_00041"/>
    </source>
</evidence>
<feature type="domain" description="Cysteinyl-tRNA synthetase class Ia DALR" evidence="13">
    <location>
        <begin position="353"/>
        <end position="401"/>
    </location>
</feature>
<evidence type="ECO:0000256" key="2">
    <source>
        <dbReference type="ARBA" id="ARBA00005594"/>
    </source>
</evidence>
<name>A0ABT4W5Q7_9RHOB</name>
<dbReference type="InterPro" id="IPR014729">
    <property type="entry name" value="Rossmann-like_a/b/a_fold"/>
</dbReference>